<dbReference type="EMBL" id="JAZGQO010000007">
    <property type="protein sequence ID" value="KAK6183304.1"/>
    <property type="molecule type" value="Genomic_DNA"/>
</dbReference>
<dbReference type="InterPro" id="IPR006703">
    <property type="entry name" value="G_AIG1"/>
</dbReference>
<keyword evidence="4" id="KW-1133">Transmembrane helix</keyword>
<dbReference type="AlphaFoldDB" id="A0AAN8K2R0"/>
<gene>
    <name evidence="6" type="ORF">SNE40_010810</name>
</gene>
<reference evidence="6 7" key="1">
    <citation type="submission" date="2024-01" db="EMBL/GenBank/DDBJ databases">
        <title>The genome of the rayed Mediterranean limpet Patella caerulea (Linnaeus, 1758).</title>
        <authorList>
            <person name="Anh-Thu Weber A."/>
            <person name="Halstead-Nussloch G."/>
        </authorList>
    </citation>
    <scope>NUCLEOTIDE SEQUENCE [LARGE SCALE GENOMIC DNA]</scope>
    <source>
        <strain evidence="6">AATW-2023a</strain>
        <tissue evidence="6">Whole specimen</tissue>
    </source>
</reference>
<evidence type="ECO:0000259" key="5">
    <source>
        <dbReference type="PROSITE" id="PS51720"/>
    </source>
</evidence>
<dbReference type="SUPFAM" id="SSF52540">
    <property type="entry name" value="P-loop containing nucleoside triphosphate hydrolases"/>
    <property type="match status" value="1"/>
</dbReference>
<accession>A0AAN8K2R0</accession>
<feature type="domain" description="AIG1-type G" evidence="5">
    <location>
        <begin position="4"/>
        <end position="222"/>
    </location>
</feature>
<dbReference type="Gene3D" id="3.40.50.300">
    <property type="entry name" value="P-loop containing nucleotide triphosphate hydrolases"/>
    <property type="match status" value="1"/>
</dbReference>
<proteinExistence type="inferred from homology"/>
<comment type="similarity">
    <text evidence="1">Belongs to the TRAFAC class TrmE-Era-EngA-EngB-Septin-like GTPase superfamily. AIG1/Toc34/Toc159-like paraseptin GTPase family. IAN subfamily.</text>
</comment>
<dbReference type="PROSITE" id="PS51720">
    <property type="entry name" value="G_AIG1"/>
    <property type="match status" value="1"/>
</dbReference>
<dbReference type="GO" id="GO:0005525">
    <property type="term" value="F:GTP binding"/>
    <property type="evidence" value="ECO:0007669"/>
    <property type="project" value="UniProtKB-KW"/>
</dbReference>
<name>A0AAN8K2R0_PATCE</name>
<evidence type="ECO:0000256" key="2">
    <source>
        <dbReference type="ARBA" id="ARBA00022741"/>
    </source>
</evidence>
<evidence type="ECO:0000256" key="1">
    <source>
        <dbReference type="ARBA" id="ARBA00008535"/>
    </source>
</evidence>
<protein>
    <recommendedName>
        <fullName evidence="5">AIG1-type G domain-containing protein</fullName>
    </recommendedName>
</protein>
<dbReference type="InterPro" id="IPR045058">
    <property type="entry name" value="GIMA/IAN/Toc"/>
</dbReference>
<feature type="transmembrane region" description="Helical" evidence="4">
    <location>
        <begin position="241"/>
        <end position="264"/>
    </location>
</feature>
<keyword evidence="7" id="KW-1185">Reference proteome</keyword>
<dbReference type="PANTHER" id="PTHR10903:SF184">
    <property type="entry name" value="GTP-BINDING PROTEIN A"/>
    <property type="match status" value="1"/>
</dbReference>
<keyword evidence="4" id="KW-0472">Membrane</keyword>
<keyword evidence="4" id="KW-0812">Transmembrane</keyword>
<keyword evidence="3" id="KW-0342">GTP-binding</keyword>
<keyword evidence="2" id="KW-0547">Nucleotide-binding</keyword>
<evidence type="ECO:0000313" key="6">
    <source>
        <dbReference type="EMBL" id="KAK6183304.1"/>
    </source>
</evidence>
<organism evidence="6 7">
    <name type="scientific">Patella caerulea</name>
    <name type="common">Rayed Mediterranean limpet</name>
    <dbReference type="NCBI Taxonomy" id="87958"/>
    <lineage>
        <taxon>Eukaryota</taxon>
        <taxon>Metazoa</taxon>
        <taxon>Spiralia</taxon>
        <taxon>Lophotrochozoa</taxon>
        <taxon>Mollusca</taxon>
        <taxon>Gastropoda</taxon>
        <taxon>Patellogastropoda</taxon>
        <taxon>Patelloidea</taxon>
        <taxon>Patellidae</taxon>
        <taxon>Patella</taxon>
    </lineage>
</organism>
<sequence length="548" mass="55173">MTGIETYRVVVVGKTGVGKSSFCNRMANNNVFKTAAGASSVTRMPQKIEIRFNDEQTCEFIDMPGLFDTKRTHDEMDTILGSCVNLSLPGPHVFLYVISIASRFTEEDEKTLLKLSQIFGDEVFTYMLVIFTCKNNLNHSGQSEMQYIEEMVHSLCSAGQATPQHIDYLISALNEGRYAFIECYGSESTSRPDVVGVSTKINQLIKANQGRHYTSQIYEKAVEKMVLERNKAILRKYGKDGLLVLTGLGLSAMPYFLHVIGTAAAGSGKLAAGATIGGMMVVATAGTGALATEKGGYHAASHFLDSIATAAVPYFSRFIATAAAGSRKVATGATIGGEVVATAGSGVVATGEAAVGTGVVATGEAAVGTEVVATGEVALGTEVVATEEVSTGQVAAGSGVVATGEAAVGTGVVATGEAAVGTGVVATGEAAVGTGVVATGEVALGTEVVATEEVAAGTGEAAVGTGVVATGEVALGTEVVATEEVSTRQVAAGSGVVATGEAAVGTDVVATGEAAVGTGVVATGEAAVGTGVVATGEVAHGTEVVATE</sequence>
<comment type="caution">
    <text evidence="6">The sequence shown here is derived from an EMBL/GenBank/DDBJ whole genome shotgun (WGS) entry which is preliminary data.</text>
</comment>
<evidence type="ECO:0000256" key="4">
    <source>
        <dbReference type="SAM" id="Phobius"/>
    </source>
</evidence>
<dbReference type="PANTHER" id="PTHR10903">
    <property type="entry name" value="GTPASE, IMAP FAMILY MEMBER-RELATED"/>
    <property type="match status" value="1"/>
</dbReference>
<evidence type="ECO:0000313" key="7">
    <source>
        <dbReference type="Proteomes" id="UP001347796"/>
    </source>
</evidence>
<dbReference type="Proteomes" id="UP001347796">
    <property type="component" value="Unassembled WGS sequence"/>
</dbReference>
<dbReference type="InterPro" id="IPR027417">
    <property type="entry name" value="P-loop_NTPase"/>
</dbReference>
<evidence type="ECO:0000256" key="3">
    <source>
        <dbReference type="ARBA" id="ARBA00023134"/>
    </source>
</evidence>
<feature type="transmembrane region" description="Helical" evidence="4">
    <location>
        <begin position="270"/>
        <end position="291"/>
    </location>
</feature>
<dbReference type="Pfam" id="PF04548">
    <property type="entry name" value="AIG1"/>
    <property type="match status" value="1"/>
</dbReference>